<feature type="transmembrane region" description="Helical" evidence="5">
    <location>
        <begin position="109"/>
        <end position="128"/>
    </location>
</feature>
<proteinExistence type="predicted"/>
<dbReference type="GO" id="GO:0005886">
    <property type="term" value="C:plasma membrane"/>
    <property type="evidence" value="ECO:0007669"/>
    <property type="project" value="UniProtKB-SubCell"/>
</dbReference>
<keyword evidence="2 5" id="KW-0812">Transmembrane</keyword>
<dbReference type="Gene3D" id="1.20.1250.20">
    <property type="entry name" value="MFS general substrate transporter like domains"/>
    <property type="match status" value="1"/>
</dbReference>
<dbReference type="CDD" id="cd17321">
    <property type="entry name" value="MFS_MMR_MDR_like"/>
    <property type="match status" value="1"/>
</dbReference>
<feature type="transmembrane region" description="Helical" evidence="5">
    <location>
        <begin position="78"/>
        <end position="97"/>
    </location>
</feature>
<keyword evidence="3 5" id="KW-1133">Transmembrane helix</keyword>
<gene>
    <name evidence="7" type="ORF">FK268_22755</name>
</gene>
<dbReference type="InterPro" id="IPR020846">
    <property type="entry name" value="MFS_dom"/>
</dbReference>
<feature type="transmembrane region" description="Helical" evidence="5">
    <location>
        <begin position="42"/>
        <end position="66"/>
    </location>
</feature>
<feature type="transmembrane region" description="Helical" evidence="5">
    <location>
        <begin position="168"/>
        <end position="186"/>
    </location>
</feature>
<evidence type="ECO:0000256" key="2">
    <source>
        <dbReference type="ARBA" id="ARBA00022692"/>
    </source>
</evidence>
<dbReference type="InterPro" id="IPR005829">
    <property type="entry name" value="Sugar_transporter_CS"/>
</dbReference>
<organism evidence="7 8">
    <name type="scientific">Tsukamurella sputi</name>
    <dbReference type="NCBI Taxonomy" id="2591848"/>
    <lineage>
        <taxon>Bacteria</taxon>
        <taxon>Bacillati</taxon>
        <taxon>Actinomycetota</taxon>
        <taxon>Actinomycetes</taxon>
        <taxon>Mycobacteriales</taxon>
        <taxon>Tsukamurellaceae</taxon>
        <taxon>Tsukamurella</taxon>
    </lineage>
</organism>
<dbReference type="EMBL" id="VIGV01000015">
    <property type="protein sequence ID" value="TWS21861.1"/>
    <property type="molecule type" value="Genomic_DNA"/>
</dbReference>
<dbReference type="InterPro" id="IPR036259">
    <property type="entry name" value="MFS_trans_sf"/>
</dbReference>
<feature type="transmembrane region" description="Helical" evidence="5">
    <location>
        <begin position="230"/>
        <end position="248"/>
    </location>
</feature>
<feature type="transmembrane region" description="Helical" evidence="5">
    <location>
        <begin position="198"/>
        <end position="218"/>
    </location>
</feature>
<dbReference type="PANTHER" id="PTHR42718">
    <property type="entry name" value="MAJOR FACILITATOR SUPERFAMILY MULTIDRUG TRANSPORTER MFSC"/>
    <property type="match status" value="1"/>
</dbReference>
<evidence type="ECO:0000313" key="8">
    <source>
        <dbReference type="Proteomes" id="UP000319792"/>
    </source>
</evidence>
<dbReference type="Gene3D" id="1.20.1720.10">
    <property type="entry name" value="Multidrug resistance protein D"/>
    <property type="match status" value="1"/>
</dbReference>
<feature type="transmembrane region" description="Helical" evidence="5">
    <location>
        <begin position="134"/>
        <end position="156"/>
    </location>
</feature>
<comment type="caution">
    <text evidence="7">The sequence shown here is derived from an EMBL/GenBank/DDBJ whole genome shotgun (WGS) entry which is preliminary data.</text>
</comment>
<evidence type="ECO:0000313" key="7">
    <source>
        <dbReference type="EMBL" id="TWS21861.1"/>
    </source>
</evidence>
<dbReference type="InterPro" id="IPR011701">
    <property type="entry name" value="MFS"/>
</dbReference>
<sequence>MLRHGFARAEITHPGTVPNSSAGTEPFQLQAGDMPSARRRTVALLALSVAFGLIQFDATVVNVVLGSMTRDLGGGLGLAQWAVDGYAIPFAALMLLAGPAADRFGRRKVCVLGFSLFALATAACALAPGWSALIAARVLQGVAAAMILPSSLAMIGELYPGAAERARALGVWGGIASAGFAAGPPIGGLLGASTGWRAVFWVGTPIAILAGVAVLVTVPNSLRHSRPLDVGGAAVGAVALGLGTAALIELGQGRAGLALALLVATAAATWGFLAAQRTAAAPMIPRGMLAPGPFRGAVVTGLVFNFALYGALLVVGLALQDVHGFSVLRTGTAILPMTVVVAVGSIASGFVTARTGPRAPMVAGFTSAAFGAAVVAVGAAHPTAVVIGMGLVGLASLAMPAMTAVALSAAPTEHAGLAGAVLNCARQAGGALGVAGFGAVYNAIGRTSTALALTFAAVAAILVVGVVTSVGATASDRKEARCDVG</sequence>
<feature type="transmembrane region" description="Helical" evidence="5">
    <location>
        <begin position="359"/>
        <end position="380"/>
    </location>
</feature>
<feature type="transmembrane region" description="Helical" evidence="5">
    <location>
        <begin position="254"/>
        <end position="275"/>
    </location>
</feature>
<evidence type="ECO:0000256" key="1">
    <source>
        <dbReference type="ARBA" id="ARBA00004651"/>
    </source>
</evidence>
<keyword evidence="4 5" id="KW-0472">Membrane</keyword>
<dbReference type="PANTHER" id="PTHR42718:SF40">
    <property type="entry name" value="METHYLENOMYCIN A RESISTANCE PROTEIN"/>
    <property type="match status" value="1"/>
</dbReference>
<dbReference type="PROSITE" id="PS00216">
    <property type="entry name" value="SUGAR_TRANSPORT_1"/>
    <property type="match status" value="1"/>
</dbReference>
<dbReference type="AlphaFoldDB" id="A0A5C5RI85"/>
<dbReference type="GO" id="GO:0022857">
    <property type="term" value="F:transmembrane transporter activity"/>
    <property type="evidence" value="ECO:0007669"/>
    <property type="project" value="InterPro"/>
</dbReference>
<feature type="transmembrane region" description="Helical" evidence="5">
    <location>
        <begin position="450"/>
        <end position="471"/>
    </location>
</feature>
<dbReference type="Pfam" id="PF07690">
    <property type="entry name" value="MFS_1"/>
    <property type="match status" value="1"/>
</dbReference>
<comment type="subcellular location">
    <subcellularLocation>
        <location evidence="1">Cell membrane</location>
        <topology evidence="1">Multi-pass membrane protein</topology>
    </subcellularLocation>
</comment>
<dbReference type="PROSITE" id="PS50850">
    <property type="entry name" value="MFS"/>
    <property type="match status" value="1"/>
</dbReference>
<evidence type="ECO:0000259" key="6">
    <source>
        <dbReference type="PROSITE" id="PS50850"/>
    </source>
</evidence>
<evidence type="ECO:0000256" key="4">
    <source>
        <dbReference type="ARBA" id="ARBA00023136"/>
    </source>
</evidence>
<name>A0A5C5RI85_9ACTN</name>
<evidence type="ECO:0000256" key="3">
    <source>
        <dbReference type="ARBA" id="ARBA00022989"/>
    </source>
</evidence>
<evidence type="ECO:0000256" key="5">
    <source>
        <dbReference type="SAM" id="Phobius"/>
    </source>
</evidence>
<accession>A0A5C5RI85</accession>
<feature type="transmembrane region" description="Helical" evidence="5">
    <location>
        <begin position="331"/>
        <end position="352"/>
    </location>
</feature>
<dbReference type="SUPFAM" id="SSF103473">
    <property type="entry name" value="MFS general substrate transporter"/>
    <property type="match status" value="1"/>
</dbReference>
<reference evidence="7 8" key="1">
    <citation type="submission" date="2019-08" db="EMBL/GenBank/DDBJ databases">
        <title>Tsukamurella conjunctivitidis sp. nov., Tsukamurella assacharolytica sp. nov. and Tsukamurella sputae sp. nov. isolated from patients with conjunctivitis, bacteraemia (lymphoma) and respiratory infection (sputum) in Hong Kong.</title>
        <authorList>
            <person name="Fok K.M.N."/>
            <person name="Fong J.Y.H."/>
        </authorList>
    </citation>
    <scope>NUCLEOTIDE SEQUENCE [LARGE SCALE GENOMIC DNA]</scope>
    <source>
        <strain evidence="7 8">HKU70</strain>
    </source>
</reference>
<protein>
    <submittedName>
        <fullName evidence="7">MFS transporter</fullName>
    </submittedName>
</protein>
<feature type="transmembrane region" description="Helical" evidence="5">
    <location>
        <begin position="296"/>
        <end position="319"/>
    </location>
</feature>
<keyword evidence="8" id="KW-1185">Reference proteome</keyword>
<feature type="domain" description="Major facilitator superfamily (MFS) profile" evidence="6">
    <location>
        <begin position="43"/>
        <end position="477"/>
    </location>
</feature>
<dbReference type="Proteomes" id="UP000319792">
    <property type="component" value="Unassembled WGS sequence"/>
</dbReference>
<feature type="transmembrane region" description="Helical" evidence="5">
    <location>
        <begin position="428"/>
        <end position="444"/>
    </location>
</feature>
<feature type="transmembrane region" description="Helical" evidence="5">
    <location>
        <begin position="386"/>
        <end position="407"/>
    </location>
</feature>